<proteinExistence type="predicted"/>
<name>A0A6C0HD36_9ZZZZ</name>
<accession>A0A6C0HD36</accession>
<protein>
    <submittedName>
        <fullName evidence="1">Uncharacterized protein</fullName>
    </submittedName>
</protein>
<reference evidence="1" key="1">
    <citation type="journal article" date="2020" name="Nature">
        <title>Giant virus diversity and host interactions through global metagenomics.</title>
        <authorList>
            <person name="Schulz F."/>
            <person name="Roux S."/>
            <person name="Paez-Espino D."/>
            <person name="Jungbluth S."/>
            <person name="Walsh D.A."/>
            <person name="Denef V.J."/>
            <person name="McMahon K.D."/>
            <person name="Konstantinidis K.T."/>
            <person name="Eloe-Fadrosh E.A."/>
            <person name="Kyrpides N.C."/>
            <person name="Woyke T."/>
        </authorList>
    </citation>
    <scope>NUCLEOTIDE SEQUENCE</scope>
    <source>
        <strain evidence="1">GVMAG-M-3300023179-92</strain>
    </source>
</reference>
<sequence>MYTLHLLAHYCNNKDDGAVKQYYKSKQLFQGQNTLVSNFPSHIFMRERPELDIINADITRIITHSNSYILYLFDMYMEDELNFLKHCELLNRYLENNEDTIVSLEVIIARLVKKYFSRQNDNRCLQCIQSLLDNIKLFTKDIVTFLFYRLLIDRTMDNPMSHSTNNILPIDMLKTFLPYIDIQKVINITSRLIINEELKKALGIFNNRTIETVNLPFILLNTETYDCLEYMVSQGYNFYHPKLGYNFDWEASHFSKPHVGLSHITIIRELYQNTYKTLVPNQNHDKYLNMLKIYSLIIRKELNDKELEIIEKEFPNLDLTLTYDYNVSPYVMCRDRRVLELFKQCNVNLSNENGRFYIQCSQEWILEFMLMGIDPAPSLDLYKRHIRTIPNTEQCKEEREFFQTRLEDLVENYRLYKLRLYEETKNNDVICNDILKLMIGEYL</sequence>
<dbReference type="EMBL" id="MN739934">
    <property type="protein sequence ID" value="QHT78552.1"/>
    <property type="molecule type" value="Genomic_DNA"/>
</dbReference>
<evidence type="ECO:0000313" key="1">
    <source>
        <dbReference type="EMBL" id="QHT78552.1"/>
    </source>
</evidence>
<organism evidence="1">
    <name type="scientific">viral metagenome</name>
    <dbReference type="NCBI Taxonomy" id="1070528"/>
    <lineage>
        <taxon>unclassified sequences</taxon>
        <taxon>metagenomes</taxon>
        <taxon>organismal metagenomes</taxon>
    </lineage>
</organism>
<dbReference type="AlphaFoldDB" id="A0A6C0HD36"/>